<keyword evidence="1" id="KW-0732">Signal</keyword>
<dbReference type="AlphaFoldDB" id="A0A402A119"/>
<feature type="signal peptide" evidence="1">
    <location>
        <begin position="1"/>
        <end position="25"/>
    </location>
</feature>
<organism evidence="2 3">
    <name type="scientific">Tengunoibacter tsumagoiensis</name>
    <dbReference type="NCBI Taxonomy" id="2014871"/>
    <lineage>
        <taxon>Bacteria</taxon>
        <taxon>Bacillati</taxon>
        <taxon>Chloroflexota</taxon>
        <taxon>Ktedonobacteria</taxon>
        <taxon>Ktedonobacterales</taxon>
        <taxon>Dictyobacteraceae</taxon>
        <taxon>Tengunoibacter</taxon>
    </lineage>
</organism>
<dbReference type="Gene3D" id="3.40.1000.10">
    <property type="entry name" value="Mog1/PsbP, alpha/beta/alpha sandwich"/>
    <property type="match status" value="1"/>
</dbReference>
<comment type="caution">
    <text evidence="2">The sequence shown here is derived from an EMBL/GenBank/DDBJ whole genome shotgun (WGS) entry which is preliminary data.</text>
</comment>
<evidence type="ECO:0000256" key="1">
    <source>
        <dbReference type="SAM" id="SignalP"/>
    </source>
</evidence>
<evidence type="ECO:0000313" key="3">
    <source>
        <dbReference type="Proteomes" id="UP000287352"/>
    </source>
</evidence>
<feature type="chain" id="PRO_5019475999" description="PsbP C-terminal domain-containing protein" evidence="1">
    <location>
        <begin position="26"/>
        <end position="213"/>
    </location>
</feature>
<proteinExistence type="predicted"/>
<sequence length="213" mass="22654">MQSFFSSFRWTVLLLSCLCLTFALSACDLFGSNATAKPTPTPTQASINIPGTGNLKTYQGDGFTLKYPEGWKVTEDQKFEEGRGKAISFTDPTGLVNFTVDVAPNPGALLSANSILDLAVNAFKSNAKNYQAVNVSAKTTVGGQSWDQRGATADVTVKGITASSKEIAIAVNYPAQSANTKVYGILYATATAGFDLANAAYFQPILQSFKFTN</sequence>
<name>A0A402A119_9CHLR</name>
<dbReference type="Proteomes" id="UP000287352">
    <property type="component" value="Unassembled WGS sequence"/>
</dbReference>
<dbReference type="EMBL" id="BIFR01000001">
    <property type="protein sequence ID" value="GCE12711.1"/>
    <property type="molecule type" value="Genomic_DNA"/>
</dbReference>
<gene>
    <name evidence="2" type="ORF">KTT_25700</name>
</gene>
<evidence type="ECO:0000313" key="2">
    <source>
        <dbReference type="EMBL" id="GCE12711.1"/>
    </source>
</evidence>
<dbReference type="RefSeq" id="WP_126580306.1">
    <property type="nucleotide sequence ID" value="NZ_BIFR01000001.1"/>
</dbReference>
<keyword evidence="3" id="KW-1185">Reference proteome</keyword>
<dbReference type="OrthoDB" id="166085at2"/>
<reference evidence="3" key="1">
    <citation type="submission" date="2018-12" db="EMBL/GenBank/DDBJ databases">
        <title>Tengunoibacter tsumagoiensis gen. nov., sp. nov., Dictyobacter kobayashii sp. nov., D. alpinus sp. nov., and D. joshuensis sp. nov. and description of Dictyobacteraceae fam. nov. within the order Ktedonobacterales isolated from Tengu-no-mugimeshi.</title>
        <authorList>
            <person name="Wang C.M."/>
            <person name="Zheng Y."/>
            <person name="Sakai Y."/>
            <person name="Toyoda A."/>
            <person name="Minakuchi Y."/>
            <person name="Abe K."/>
            <person name="Yokota A."/>
            <person name="Yabe S."/>
        </authorList>
    </citation>
    <scope>NUCLEOTIDE SEQUENCE [LARGE SCALE GENOMIC DNA]</scope>
    <source>
        <strain evidence="3">Uno3</strain>
    </source>
</reference>
<protein>
    <recommendedName>
        <fullName evidence="4">PsbP C-terminal domain-containing protein</fullName>
    </recommendedName>
</protein>
<evidence type="ECO:0008006" key="4">
    <source>
        <dbReference type="Google" id="ProtNLM"/>
    </source>
</evidence>
<accession>A0A402A119</accession>